<dbReference type="InParanoid" id="Q022R2"/>
<name>Q022R2_SOLUE</name>
<dbReference type="STRING" id="234267.Acid_3059"/>
<dbReference type="AlphaFoldDB" id="Q022R2"/>
<sequence length="296" mass="32226">MPRIDVNKKLAEALDSPDFRRALLQVAHQKSTRPVRTGHCVVVEIPEAAQPHDFSPIAPGTVTAFVAREGEPLLHNLTDAIAGNNSMAFNAATDQIQQMAAELSRKLAGAPPYTDAQRQAFPSFAEISYANKALTSQVYVDNLLPVHVHTFPYNGGQLDSKSFSMMEYYRADVHSPLTCLLIIRRPKLGEIEREALRLVPSGSTANNIGAAVVAPVTPALMAFMVIAAEAAARFLYNELVNLWLAFLYGPTTALSIPDAVLKGEQFQKMLKSLPPEVTAAELLRLRADILVQGPSK</sequence>
<dbReference type="OrthoDB" id="9429683at2"/>
<proteinExistence type="predicted"/>
<gene>
    <name evidence="1" type="ordered locus">Acid_3059</name>
</gene>
<dbReference type="KEGG" id="sus:Acid_3059"/>
<dbReference type="EMBL" id="CP000473">
    <property type="protein sequence ID" value="ABJ84038.1"/>
    <property type="molecule type" value="Genomic_DNA"/>
</dbReference>
<organism evidence="1">
    <name type="scientific">Solibacter usitatus (strain Ellin6076)</name>
    <dbReference type="NCBI Taxonomy" id="234267"/>
    <lineage>
        <taxon>Bacteria</taxon>
        <taxon>Pseudomonadati</taxon>
        <taxon>Acidobacteriota</taxon>
        <taxon>Terriglobia</taxon>
        <taxon>Bryobacterales</taxon>
        <taxon>Solibacteraceae</taxon>
        <taxon>Candidatus Solibacter</taxon>
    </lineage>
</organism>
<evidence type="ECO:0000313" key="1">
    <source>
        <dbReference type="EMBL" id="ABJ84038.1"/>
    </source>
</evidence>
<accession>Q022R2</accession>
<dbReference type="eggNOG" id="ENOG502ZJGE">
    <property type="taxonomic scope" value="Bacteria"/>
</dbReference>
<reference evidence="1" key="1">
    <citation type="submission" date="2006-10" db="EMBL/GenBank/DDBJ databases">
        <title>Complete sequence of Solibacter usitatus Ellin6076.</title>
        <authorList>
            <consortium name="US DOE Joint Genome Institute"/>
            <person name="Copeland A."/>
            <person name="Lucas S."/>
            <person name="Lapidus A."/>
            <person name="Barry K."/>
            <person name="Detter J.C."/>
            <person name="Glavina del Rio T."/>
            <person name="Hammon N."/>
            <person name="Israni S."/>
            <person name="Dalin E."/>
            <person name="Tice H."/>
            <person name="Pitluck S."/>
            <person name="Thompson L.S."/>
            <person name="Brettin T."/>
            <person name="Bruce D."/>
            <person name="Han C."/>
            <person name="Tapia R."/>
            <person name="Gilna P."/>
            <person name="Schmutz J."/>
            <person name="Larimer F."/>
            <person name="Land M."/>
            <person name="Hauser L."/>
            <person name="Kyrpides N."/>
            <person name="Mikhailova N."/>
            <person name="Janssen P.H."/>
            <person name="Kuske C.R."/>
            <person name="Richardson P."/>
        </authorList>
    </citation>
    <scope>NUCLEOTIDE SEQUENCE</scope>
    <source>
        <strain evidence="1">Ellin6076</strain>
    </source>
</reference>
<protein>
    <submittedName>
        <fullName evidence="1">Uncharacterized protein</fullName>
    </submittedName>
</protein>
<dbReference type="HOGENOM" id="CLU_939754_0_0_0"/>